<protein>
    <recommendedName>
        <fullName evidence="4">Enolase-phosphatase E1</fullName>
        <ecNumber evidence="4">3.1.3.77</ecNumber>
    </recommendedName>
    <alternativeName>
        <fullName evidence="4">2,3-diketo-5-methylthio-1-phosphopentane phosphatase</fullName>
    </alternativeName>
</protein>
<comment type="function">
    <text evidence="4">Bifunctional enzyme that catalyzes the enolization of 2,3-diketo-5-methylthiopentyl-1-phosphate (DK-MTP-1-P) into the intermediate 2-hydroxy-3-keto-5-methylthiopentenyl-1-phosphate (HK-MTPenyl-1-P), which is then dephosphorylated to form the acireductone 1,2-dihydroxy-3-keto-5-methylthiopentene (DHK-MTPene).</text>
</comment>
<dbReference type="SFLD" id="SFLDG01133">
    <property type="entry name" value="C1.5.4:_Enolase-phosphatase_Li"/>
    <property type="match status" value="1"/>
</dbReference>
<comment type="catalytic activity">
    <reaction evidence="4">
        <text>5-methylsulfanyl-2,3-dioxopentyl phosphate + H2O = 1,2-dihydroxy-5-(methylsulfanyl)pent-1-en-3-one + phosphate</text>
        <dbReference type="Rhea" id="RHEA:21700"/>
        <dbReference type="ChEBI" id="CHEBI:15377"/>
        <dbReference type="ChEBI" id="CHEBI:43474"/>
        <dbReference type="ChEBI" id="CHEBI:49252"/>
        <dbReference type="ChEBI" id="CHEBI:58828"/>
        <dbReference type="EC" id="3.1.3.77"/>
    </reaction>
</comment>
<dbReference type="GO" id="GO:0043874">
    <property type="term" value="F:acireductone synthase activity"/>
    <property type="evidence" value="ECO:0007669"/>
    <property type="project" value="UniProtKB-EC"/>
</dbReference>
<evidence type="ECO:0000256" key="1">
    <source>
        <dbReference type="ARBA" id="ARBA00022605"/>
    </source>
</evidence>
<sequence>MLKAIVTDIEGTTSSIEFVHKTLFPYAKAHLRRFLREHAGDAQIQSLIDDVEAVVGWDLSIDEAADTLEQWIAEDRKATPLKTLQGLIWKTGYEAGELKGHVYPDTPEFLRRWHAQGLALYVYSSGSVEAQKLIFGHTEYGDLTPLFSGYFDTRVGGKREAASYKKILKQIGLAGGEVLFLSDVGEELDAAREAGLQTVQLLRDDNAKPFEAHPQARDFSQVPLG</sequence>
<dbReference type="InterPro" id="IPR006439">
    <property type="entry name" value="HAD-SF_hydro_IA"/>
</dbReference>
<dbReference type="EMBL" id="AKGD01000002">
    <property type="protein sequence ID" value="EIT68855.1"/>
    <property type="molecule type" value="Genomic_DNA"/>
</dbReference>
<keyword evidence="4" id="KW-0479">Metal-binding</keyword>
<evidence type="ECO:0000256" key="2">
    <source>
        <dbReference type="ARBA" id="ARBA00022801"/>
    </source>
</evidence>
<dbReference type="Proteomes" id="UP000003704">
    <property type="component" value="Unassembled WGS sequence"/>
</dbReference>
<dbReference type="Gene3D" id="1.10.720.60">
    <property type="match status" value="1"/>
</dbReference>
<dbReference type="FunFam" id="3.40.50.1000:FF:000079">
    <property type="entry name" value="Enolase-phosphatase E1"/>
    <property type="match status" value="1"/>
</dbReference>
<dbReference type="SUPFAM" id="SSF56784">
    <property type="entry name" value="HAD-like"/>
    <property type="match status" value="1"/>
</dbReference>
<dbReference type="InterPro" id="IPR023943">
    <property type="entry name" value="Enolase-ppase_E1"/>
</dbReference>
<proteinExistence type="inferred from homology"/>
<keyword evidence="1 4" id="KW-0028">Amino-acid biosynthesis</keyword>
<dbReference type="PRINTS" id="PR00413">
    <property type="entry name" value="HADHALOGNASE"/>
</dbReference>
<comment type="cofactor">
    <cofactor evidence="4">
        <name>Mg(2+)</name>
        <dbReference type="ChEBI" id="CHEBI:18420"/>
    </cofactor>
    <text evidence="4">Binds 1 Mg(2+) ion per subunit.</text>
</comment>
<comment type="similarity">
    <text evidence="4">Belongs to the HAD-like hydrolase superfamily. MasA/MtnC family.</text>
</comment>
<keyword evidence="4" id="KW-0460">Magnesium</keyword>
<keyword evidence="3 4" id="KW-0486">Methionine biosynthesis</keyword>
<dbReference type="OrthoDB" id="9797416at2"/>
<dbReference type="STRING" id="1172194.WQQ_24370"/>
<dbReference type="NCBIfam" id="TIGR01691">
    <property type="entry name" value="enolase-ppase"/>
    <property type="match status" value="1"/>
</dbReference>
<dbReference type="HAMAP" id="MF_01681">
    <property type="entry name" value="Salvage_MtnC"/>
    <property type="match status" value="1"/>
</dbReference>
<evidence type="ECO:0000256" key="4">
    <source>
        <dbReference type="HAMAP-Rule" id="MF_01681"/>
    </source>
</evidence>
<dbReference type="Gene3D" id="3.40.50.1000">
    <property type="entry name" value="HAD superfamily/HAD-like"/>
    <property type="match status" value="1"/>
</dbReference>
<organism evidence="5 6">
    <name type="scientific">Hydrocarboniphaga effusa AP103</name>
    <dbReference type="NCBI Taxonomy" id="1172194"/>
    <lineage>
        <taxon>Bacteria</taxon>
        <taxon>Pseudomonadati</taxon>
        <taxon>Pseudomonadota</taxon>
        <taxon>Gammaproteobacteria</taxon>
        <taxon>Nevskiales</taxon>
        <taxon>Nevskiaceae</taxon>
        <taxon>Hydrocarboniphaga</taxon>
    </lineage>
</organism>
<dbReference type="CDD" id="cd01629">
    <property type="entry name" value="HAD_EP"/>
    <property type="match status" value="1"/>
</dbReference>
<dbReference type="PATRIC" id="fig|1172194.4.peg.2354"/>
<dbReference type="SFLD" id="SFLDF00044">
    <property type="entry name" value="enolase-phosphatase"/>
    <property type="match status" value="1"/>
</dbReference>
<dbReference type="SFLD" id="SFLDG01129">
    <property type="entry name" value="C1.5:_HAD__Beta-PGM__Phosphata"/>
    <property type="match status" value="1"/>
</dbReference>
<dbReference type="Pfam" id="PF00702">
    <property type="entry name" value="Hydrolase"/>
    <property type="match status" value="1"/>
</dbReference>
<dbReference type="EC" id="3.1.3.77" evidence="4"/>
<dbReference type="GO" id="GO:0000287">
    <property type="term" value="F:magnesium ion binding"/>
    <property type="evidence" value="ECO:0007669"/>
    <property type="project" value="UniProtKB-UniRule"/>
</dbReference>
<dbReference type="NCBIfam" id="TIGR01549">
    <property type="entry name" value="HAD-SF-IA-v1"/>
    <property type="match status" value="1"/>
</dbReference>
<dbReference type="GO" id="GO:0019509">
    <property type="term" value="P:L-methionine salvage from methylthioadenosine"/>
    <property type="evidence" value="ECO:0007669"/>
    <property type="project" value="UniProtKB-UniRule"/>
</dbReference>
<dbReference type="InterPro" id="IPR023214">
    <property type="entry name" value="HAD_sf"/>
</dbReference>
<dbReference type="InterPro" id="IPR036412">
    <property type="entry name" value="HAD-like_sf"/>
</dbReference>
<dbReference type="AlphaFoldDB" id="I8T4I4"/>
<dbReference type="PANTHER" id="PTHR20371">
    <property type="entry name" value="ENOLASE-PHOSPHATASE E1"/>
    <property type="match status" value="1"/>
</dbReference>
<evidence type="ECO:0000313" key="5">
    <source>
        <dbReference type="EMBL" id="EIT68855.1"/>
    </source>
</evidence>
<evidence type="ECO:0000313" key="6">
    <source>
        <dbReference type="Proteomes" id="UP000003704"/>
    </source>
</evidence>
<dbReference type="GO" id="GO:0043716">
    <property type="term" value="F:2-hydroxy-3-keto-5-methylthiopentenyl-1-phosphate phosphatase activity"/>
    <property type="evidence" value="ECO:0007669"/>
    <property type="project" value="UniProtKB-UniRule"/>
</dbReference>
<comment type="caution">
    <text evidence="5">The sequence shown here is derived from an EMBL/GenBank/DDBJ whole genome shotgun (WGS) entry which is preliminary data.</text>
</comment>
<comment type="pathway">
    <text evidence="4">Amino-acid biosynthesis; L-methionine biosynthesis via salvage pathway; L-methionine from S-methyl-5-thio-alpha-D-ribose 1-phosphate: step 4/6.</text>
</comment>
<dbReference type="UniPathway" id="UPA00904">
    <property type="reaction ID" value="UER00876"/>
</dbReference>
<gene>
    <name evidence="4" type="primary">mtnC</name>
    <name evidence="5" type="ORF">WQQ_24370</name>
</gene>
<dbReference type="RefSeq" id="WP_007185380.1">
    <property type="nucleotide sequence ID" value="NZ_AKGD01000002.1"/>
</dbReference>
<dbReference type="PANTHER" id="PTHR20371:SF1">
    <property type="entry name" value="ENOLASE-PHOSPHATASE E1"/>
    <property type="match status" value="1"/>
</dbReference>
<keyword evidence="6" id="KW-1185">Reference proteome</keyword>
<evidence type="ECO:0000256" key="3">
    <source>
        <dbReference type="ARBA" id="ARBA00023167"/>
    </source>
</evidence>
<accession>I8T4I4</accession>
<dbReference type="GO" id="GO:0043715">
    <property type="term" value="F:2,3-diketo-5-methylthiopentyl-1-phosphate enolase activity"/>
    <property type="evidence" value="ECO:0007669"/>
    <property type="project" value="UniProtKB-UniRule"/>
</dbReference>
<comment type="subunit">
    <text evidence="4">Monomer.</text>
</comment>
<dbReference type="SFLD" id="SFLDS00003">
    <property type="entry name" value="Haloacid_Dehalogenase"/>
    <property type="match status" value="1"/>
</dbReference>
<reference evidence="5 6" key="1">
    <citation type="journal article" date="2012" name="J. Bacteriol.">
        <title>Genome Sequence of n-Alkane-Degrading Hydrocarboniphaga effusa Strain AP103T (ATCC BAA-332T).</title>
        <authorList>
            <person name="Chang H.K."/>
            <person name="Zylstra G.J."/>
            <person name="Chae J.C."/>
        </authorList>
    </citation>
    <scope>NUCLEOTIDE SEQUENCE [LARGE SCALE GENOMIC DNA]</scope>
    <source>
        <strain evidence="5 6">AP103</strain>
    </source>
</reference>
<comment type="pathway">
    <text evidence="4">Amino-acid biosynthesis; L-methionine biosynthesis via salvage pathway; L-methionine from S-methyl-5-thio-alpha-D-ribose 1-phosphate: step 3/6.</text>
</comment>
<keyword evidence="2 4" id="KW-0378">Hydrolase</keyword>
<name>I8T4I4_9GAMM</name>